<dbReference type="GO" id="GO:0005737">
    <property type="term" value="C:cytoplasm"/>
    <property type="evidence" value="ECO:0007669"/>
    <property type="project" value="GOC"/>
</dbReference>
<dbReference type="InterPro" id="IPR055148">
    <property type="entry name" value="ZW10_C_2"/>
</dbReference>
<dbReference type="Pfam" id="PF22766">
    <property type="entry name" value="ZW10_C2"/>
    <property type="match status" value="1"/>
</dbReference>
<feature type="domain" description="ZW10 C-terminal helical" evidence="4">
    <location>
        <begin position="585"/>
        <end position="717"/>
    </location>
</feature>
<organism evidence="5 6">
    <name type="scientific">Plutella xylostella</name>
    <name type="common">Diamondback moth</name>
    <name type="synonym">Plutella maculipennis</name>
    <dbReference type="NCBI Taxonomy" id="51655"/>
    <lineage>
        <taxon>Eukaryota</taxon>
        <taxon>Metazoa</taxon>
        <taxon>Ecdysozoa</taxon>
        <taxon>Arthropoda</taxon>
        <taxon>Hexapoda</taxon>
        <taxon>Insecta</taxon>
        <taxon>Pterygota</taxon>
        <taxon>Neoptera</taxon>
        <taxon>Endopterygota</taxon>
        <taxon>Lepidoptera</taxon>
        <taxon>Glossata</taxon>
        <taxon>Ditrysia</taxon>
        <taxon>Yponomeutoidea</taxon>
        <taxon>Plutellidae</taxon>
        <taxon>Plutella</taxon>
    </lineage>
</organism>
<dbReference type="GO" id="GO:0007094">
    <property type="term" value="P:mitotic spindle assembly checkpoint signaling"/>
    <property type="evidence" value="ECO:0007669"/>
    <property type="project" value="TreeGrafter"/>
</dbReference>
<dbReference type="PANTHER" id="PTHR12205">
    <property type="entry name" value="CENTROMERE/KINETOCHORE PROTEIN ZW10"/>
    <property type="match status" value="1"/>
</dbReference>
<dbReference type="Pfam" id="PF20665">
    <property type="entry name" value="Zw10_middle"/>
    <property type="match status" value="1"/>
</dbReference>
<dbReference type="InterPro" id="IPR048344">
    <property type="entry name" value="Zw10_middle"/>
</dbReference>
<feature type="compositionally biased region" description="Polar residues" evidence="1">
    <location>
        <begin position="1358"/>
        <end position="1370"/>
    </location>
</feature>
<feature type="region of interest" description="Disordered" evidence="1">
    <location>
        <begin position="848"/>
        <end position="896"/>
    </location>
</feature>
<evidence type="ECO:0000259" key="3">
    <source>
        <dbReference type="Pfam" id="PF20666"/>
    </source>
</evidence>
<evidence type="ECO:0000259" key="2">
    <source>
        <dbReference type="Pfam" id="PF20665"/>
    </source>
</evidence>
<dbReference type="Gene3D" id="1.10.357.150">
    <property type="match status" value="1"/>
</dbReference>
<feature type="region of interest" description="Disordered" evidence="1">
    <location>
        <begin position="993"/>
        <end position="1022"/>
    </location>
</feature>
<feature type="region of interest" description="Disordered" evidence="1">
    <location>
        <begin position="1358"/>
        <end position="1413"/>
    </location>
</feature>
<reference evidence="5" key="1">
    <citation type="submission" date="2020-11" db="EMBL/GenBank/DDBJ databases">
        <authorList>
            <person name="Whiteford S."/>
        </authorList>
    </citation>
    <scope>NUCLEOTIDE SEQUENCE</scope>
</reference>
<feature type="compositionally biased region" description="Low complexity" evidence="1">
    <location>
        <begin position="1386"/>
        <end position="1413"/>
    </location>
</feature>
<name>A0A8S4FRP9_PLUXY</name>
<feature type="domain" description="Centromere/kinetochore protein zw10 middle" evidence="2">
    <location>
        <begin position="199"/>
        <end position="398"/>
    </location>
</feature>
<feature type="region of interest" description="Disordered" evidence="1">
    <location>
        <begin position="745"/>
        <end position="767"/>
    </location>
</feature>
<dbReference type="InterPro" id="IPR046362">
    <property type="entry name" value="Zw10/DSL1_C_sf"/>
</dbReference>
<dbReference type="Proteomes" id="UP000653454">
    <property type="component" value="Unassembled WGS sequence"/>
</dbReference>
<evidence type="ECO:0000256" key="1">
    <source>
        <dbReference type="SAM" id="MobiDB-lite"/>
    </source>
</evidence>
<dbReference type="GO" id="GO:1990423">
    <property type="term" value="C:RZZ complex"/>
    <property type="evidence" value="ECO:0007669"/>
    <property type="project" value="TreeGrafter"/>
</dbReference>
<dbReference type="PANTHER" id="PTHR12205:SF0">
    <property type="entry name" value="CENTROMERE_KINETOCHORE PROTEIN ZW10 HOMOLOG"/>
    <property type="match status" value="1"/>
</dbReference>
<feature type="region of interest" description="Disordered" evidence="1">
    <location>
        <begin position="1057"/>
        <end position="1077"/>
    </location>
</feature>
<comment type="caution">
    <text evidence="5">The sequence shown here is derived from an EMBL/GenBank/DDBJ whole genome shotgun (WGS) entry which is preliminary data.</text>
</comment>
<accession>A0A8S4FRP9</accession>
<evidence type="ECO:0000313" key="5">
    <source>
        <dbReference type="EMBL" id="CAG9129794.1"/>
    </source>
</evidence>
<evidence type="ECO:0000313" key="6">
    <source>
        <dbReference type="Proteomes" id="UP000653454"/>
    </source>
</evidence>
<evidence type="ECO:0000259" key="4">
    <source>
        <dbReference type="Pfam" id="PF22766"/>
    </source>
</evidence>
<feature type="domain" description="Centromere/kinetochore protein zw10 C-terminal" evidence="3">
    <location>
        <begin position="436"/>
        <end position="561"/>
    </location>
</feature>
<gene>
    <name evidence="5" type="ORF">PLXY2_LOCUS9636</name>
</gene>
<dbReference type="EMBL" id="CAJHNJ030000039">
    <property type="protein sequence ID" value="CAG9129794.1"/>
    <property type="molecule type" value="Genomic_DNA"/>
</dbReference>
<keyword evidence="6" id="KW-1185">Reference proteome</keyword>
<proteinExistence type="predicted"/>
<protein>
    <submittedName>
        <fullName evidence="5">(diamondback moth) hypothetical protein</fullName>
    </submittedName>
</protein>
<dbReference type="Pfam" id="PF20666">
    <property type="entry name" value="ZW10_C"/>
    <property type="match status" value="1"/>
</dbReference>
<feature type="compositionally biased region" description="Basic and acidic residues" evidence="1">
    <location>
        <begin position="1007"/>
        <end position="1022"/>
    </location>
</feature>
<sequence>MSLLSAVLQEADKANTEDFSKHRNVVFPKIKELTEKSQALSWSLQENLIDTYITYSPTKSLEQLNYRTRKSNLFEDHEKLKTEVESLEKTYDVDDEFKKAFNKMITTFGLLENLCIAVEAKRDLEMADHEFARYQYCAAMMRVTELRKQLKTLKLEDKTSAALSNIIAQAENQYSKYSSNLSVEWEDIFNWSEKKGVYHLTYSLSVQQSDPVVIQNVLKTLYATNRLNLELGLFSNFFIQKILHNIIRHNCIIFGKDEIAPNHTFVCNIKIDLEDKSKPTFQTVFINLMGVFDFLQSTLGTQLDAEKTFIAVFADSIRGRFFNKIIEDCIRNNLPSCDSSYQNYSNLVVELDSFNKFLVDLKFVAADESPLNKFVNNTELVLYNKKCDKLLSDVRSLLNESLSYGTITVGVTVCSNNESVLDVTDKEVWDLTKPLLLPKCVVSQNVKKIMMTIVEHLVESIKLPMNYTTQLIAYIKSIAVMYQSVVPKKFKVNLECCPLDIALFFNNCFYLAHGLLGPPWQNILPAAVAEHLTTVAAECIQDLRVLGLEKISLYLQNQKAIIIKNIQPDELTPWNQDTFDQFDGAINDALTLMKDLKHNWLHILPSRMYNLSVCMLIQVLCQTVLQRVFANSQAVDEDIIYMIAVRLEDIKQEVLELFEEPIEFEKKIDIWSKFVKMPLVLKAQLLELSRLWNQNKDLSQSYSCEETTLLIVALVIAINVRDGATATEADSGTDQVAEESRPALAPTYVNHTTPPPTAAPKQPLKDKPKLKYVEMPRQFYGHVMQARPYSKPGLYPSKPLYKYPQVIPLNNRGPYYAAPSRQQLVFAASTGKPYLVTKSPKFSIPVQTVNGIRADTVRPPNPKPTKPSKPTKNKPPPPTTTSTSTTTTQKPLRNKRIWPKHIRDKMNTTSADNATETVTNATTVASNDLDGAGSVLRIRLSNRTAPATPAPTPATPRSYRRVTRLPKHTTPAPRLNLTITPNDWIPIVPSHYPARRPAPAAQHNRVRRSDIFSRRSDLTPDDGESRRVVYLHSFGLVPLRRSPSVSVKKPYFYRKRRPLTPRPRFGSRPKGAAAQRAEESRHKVVKIKHHHHHHHHRYIKTVEKKVPVKVEVPKPYPVPVEKKIPVPYPVEKKVPYPVQVPVKVVEKEYVPKPYPIIHHVPVYREMRVPQPVRVEVEKKVPYPVEVPVDRPVPVHVEKRVPYAVPVKVYVPQPYPVEKRVPYPVEVKVKEPYEVIRHVAVEVPVPQPFPVKVPHPVRVEVEKRVPYPVEVEKRVPVPFKVYVPQRVEVEKRVPVYVPKPYPVEKKVPVPVKVPYPVKVPVPTPVQVPVGVPVYLHPSTGFDNDHYVYSGFTVSDESVTTEAPTHTVTVHGNTGFKGFSSRSDNESSEGNSDSRPNDSNNDNDTDTSTPNPNSS</sequence>
<feature type="compositionally biased region" description="Pro residues" evidence="1">
    <location>
        <begin position="859"/>
        <end position="879"/>
    </location>
</feature>
<dbReference type="GO" id="GO:0006888">
    <property type="term" value="P:endoplasmic reticulum to Golgi vesicle-mediated transport"/>
    <property type="evidence" value="ECO:0007669"/>
    <property type="project" value="TreeGrafter"/>
</dbReference>
<dbReference type="InterPro" id="IPR048343">
    <property type="entry name" value="ZW10_C"/>
</dbReference>